<accession>A0ACC0FLL4</accession>
<keyword evidence="2" id="KW-1185">Reference proteome</keyword>
<name>A0ACC0FLL4_9ERIC</name>
<gene>
    <name evidence="1" type="ORF">LOK49_LG13G02697</name>
</gene>
<protein>
    <submittedName>
        <fullName evidence="1">Uncharacterized protein</fullName>
    </submittedName>
</protein>
<sequence length="83" mass="9279">MKPSTSISLSLRFGTSLIRKVKKCFMCCKSTDRGDGVKSLKNCMYYSEMSVEQRNEKITSAISYCKVANFEYIDEVEAAAAEG</sequence>
<reference evidence="1 2" key="1">
    <citation type="journal article" date="2022" name="Plant J.">
        <title>Chromosome-level genome of Camellia lanceoleosa provides a valuable resource for understanding genome evolution and self-incompatibility.</title>
        <authorList>
            <person name="Gong W."/>
            <person name="Xiao S."/>
            <person name="Wang L."/>
            <person name="Liao Z."/>
            <person name="Chang Y."/>
            <person name="Mo W."/>
            <person name="Hu G."/>
            <person name="Li W."/>
            <person name="Zhao G."/>
            <person name="Zhu H."/>
            <person name="Hu X."/>
            <person name="Ji K."/>
            <person name="Xiang X."/>
            <person name="Song Q."/>
            <person name="Yuan D."/>
            <person name="Jin S."/>
            <person name="Zhang L."/>
        </authorList>
    </citation>
    <scope>NUCLEOTIDE SEQUENCE [LARGE SCALE GENOMIC DNA]</scope>
    <source>
        <strain evidence="1">SQ_2022a</strain>
    </source>
</reference>
<evidence type="ECO:0000313" key="1">
    <source>
        <dbReference type="EMBL" id="KAI7989728.1"/>
    </source>
</evidence>
<evidence type="ECO:0000313" key="2">
    <source>
        <dbReference type="Proteomes" id="UP001060215"/>
    </source>
</evidence>
<organism evidence="1 2">
    <name type="scientific">Camellia lanceoleosa</name>
    <dbReference type="NCBI Taxonomy" id="1840588"/>
    <lineage>
        <taxon>Eukaryota</taxon>
        <taxon>Viridiplantae</taxon>
        <taxon>Streptophyta</taxon>
        <taxon>Embryophyta</taxon>
        <taxon>Tracheophyta</taxon>
        <taxon>Spermatophyta</taxon>
        <taxon>Magnoliopsida</taxon>
        <taxon>eudicotyledons</taxon>
        <taxon>Gunneridae</taxon>
        <taxon>Pentapetalae</taxon>
        <taxon>asterids</taxon>
        <taxon>Ericales</taxon>
        <taxon>Theaceae</taxon>
        <taxon>Camellia</taxon>
    </lineage>
</organism>
<proteinExistence type="predicted"/>
<dbReference type="EMBL" id="CM045771">
    <property type="protein sequence ID" value="KAI7989728.1"/>
    <property type="molecule type" value="Genomic_DNA"/>
</dbReference>
<dbReference type="Proteomes" id="UP001060215">
    <property type="component" value="Chromosome 14"/>
</dbReference>
<comment type="caution">
    <text evidence="1">The sequence shown here is derived from an EMBL/GenBank/DDBJ whole genome shotgun (WGS) entry which is preliminary data.</text>
</comment>